<keyword evidence="9" id="KW-1185">Reference proteome</keyword>
<sequence length="133" mass="15307">MAYNVLLLTVISISCVYQPLSGEYVDQTPLTEGECRETGFQVLHQGEQKEEHERYPFAEFEVCECNLHRFPQITAFIRGEMKDQWGSKLKIRHVRGVLPTISLKGEDGQTAKSLNVEKWDTNTITEFLNGWLD</sequence>
<dbReference type="InterPro" id="IPR038219">
    <property type="entry name" value="Sep15/SelM_sf"/>
</dbReference>
<evidence type="ECO:0000256" key="2">
    <source>
        <dbReference type="ARBA" id="ARBA00005742"/>
    </source>
</evidence>
<name>A0A915EPZ9_9BILA</name>
<proteinExistence type="inferred from homology"/>
<evidence type="ECO:0000256" key="1">
    <source>
        <dbReference type="ARBA" id="ARBA00004319"/>
    </source>
</evidence>
<dbReference type="PANTHER" id="PTHR13077">
    <property type="entry name" value="SELENOPROTEIN F"/>
    <property type="match status" value="1"/>
</dbReference>
<comment type="subcellular location">
    <subcellularLocation>
        <location evidence="1">Endoplasmic reticulum lumen</location>
    </subcellularLocation>
</comment>
<dbReference type="Pfam" id="PF08806">
    <property type="entry name" value="Sep15_SelM"/>
    <property type="match status" value="1"/>
</dbReference>
<evidence type="ECO:0000256" key="7">
    <source>
        <dbReference type="SAM" id="SignalP"/>
    </source>
</evidence>
<dbReference type="AlphaFoldDB" id="A0A915EPZ9"/>
<comment type="similarity">
    <text evidence="2">Belongs to the selenoprotein M/F family.</text>
</comment>
<dbReference type="Gene3D" id="3.40.30.50">
    <property type="entry name" value="Sep15/SelM thioredoxin-like domain, active-site redox motif"/>
    <property type="match status" value="1"/>
</dbReference>
<dbReference type="SUPFAM" id="SSF52833">
    <property type="entry name" value="Thioredoxin-like"/>
    <property type="match status" value="1"/>
</dbReference>
<evidence type="ECO:0000313" key="10">
    <source>
        <dbReference type="WBParaSite" id="jg8156"/>
    </source>
</evidence>
<evidence type="ECO:0000259" key="8">
    <source>
        <dbReference type="Pfam" id="PF08806"/>
    </source>
</evidence>
<evidence type="ECO:0000256" key="3">
    <source>
        <dbReference type="ARBA" id="ARBA00022729"/>
    </source>
</evidence>
<dbReference type="InterPro" id="IPR014912">
    <property type="entry name" value="Sep15_SelM_dom"/>
</dbReference>
<evidence type="ECO:0000313" key="9">
    <source>
        <dbReference type="Proteomes" id="UP000887574"/>
    </source>
</evidence>
<dbReference type="PANTHER" id="PTHR13077:SF6">
    <property type="entry name" value="SELENOPROTEIN F"/>
    <property type="match status" value="1"/>
</dbReference>
<dbReference type="GO" id="GO:0016491">
    <property type="term" value="F:oxidoreductase activity"/>
    <property type="evidence" value="ECO:0007669"/>
    <property type="project" value="TreeGrafter"/>
</dbReference>
<feature type="chain" id="PRO_5036987968" description="Selenoprotein F" evidence="7">
    <location>
        <begin position="23"/>
        <end position="133"/>
    </location>
</feature>
<accession>A0A915EPZ9</accession>
<dbReference type="InterPro" id="IPR036249">
    <property type="entry name" value="Thioredoxin-like_sf"/>
</dbReference>
<keyword evidence="5" id="KW-0712">Selenocysteine</keyword>
<keyword evidence="3 7" id="KW-0732">Signal</keyword>
<evidence type="ECO:0000256" key="4">
    <source>
        <dbReference type="ARBA" id="ARBA00022824"/>
    </source>
</evidence>
<organism evidence="9 10">
    <name type="scientific">Ditylenchus dipsaci</name>
    <dbReference type="NCBI Taxonomy" id="166011"/>
    <lineage>
        <taxon>Eukaryota</taxon>
        <taxon>Metazoa</taxon>
        <taxon>Ecdysozoa</taxon>
        <taxon>Nematoda</taxon>
        <taxon>Chromadorea</taxon>
        <taxon>Rhabditida</taxon>
        <taxon>Tylenchina</taxon>
        <taxon>Tylenchomorpha</taxon>
        <taxon>Sphaerularioidea</taxon>
        <taxon>Anguinidae</taxon>
        <taxon>Anguininae</taxon>
        <taxon>Ditylenchus</taxon>
    </lineage>
</organism>
<protein>
    <recommendedName>
        <fullName evidence="6">Selenoprotein F</fullName>
    </recommendedName>
</protein>
<dbReference type="Proteomes" id="UP000887574">
    <property type="component" value="Unplaced"/>
</dbReference>
<feature type="domain" description="Selenoprotein F/M" evidence="8">
    <location>
        <begin position="61"/>
        <end position="129"/>
    </location>
</feature>
<evidence type="ECO:0000256" key="5">
    <source>
        <dbReference type="ARBA" id="ARBA00022933"/>
    </source>
</evidence>
<dbReference type="WBParaSite" id="jg8156">
    <property type="protein sequence ID" value="jg8156"/>
    <property type="gene ID" value="jg8156"/>
</dbReference>
<dbReference type="InterPro" id="IPR039992">
    <property type="entry name" value="Sep15_SelM"/>
</dbReference>
<feature type="signal peptide" evidence="7">
    <location>
        <begin position="1"/>
        <end position="22"/>
    </location>
</feature>
<reference evidence="10" key="1">
    <citation type="submission" date="2022-11" db="UniProtKB">
        <authorList>
            <consortium name="WormBaseParasite"/>
        </authorList>
    </citation>
    <scope>IDENTIFICATION</scope>
</reference>
<keyword evidence="4" id="KW-0256">Endoplasmic reticulum</keyword>
<dbReference type="GO" id="GO:0005788">
    <property type="term" value="C:endoplasmic reticulum lumen"/>
    <property type="evidence" value="ECO:0007669"/>
    <property type="project" value="UniProtKB-SubCell"/>
</dbReference>
<evidence type="ECO:0000256" key="6">
    <source>
        <dbReference type="ARBA" id="ARBA00040775"/>
    </source>
</evidence>